<dbReference type="EMBL" id="JWZX01002977">
    <property type="protein sequence ID" value="KOO25414.1"/>
    <property type="molecule type" value="Genomic_DNA"/>
</dbReference>
<proteinExistence type="predicted"/>
<evidence type="ECO:0000313" key="8">
    <source>
        <dbReference type="Proteomes" id="UP000037460"/>
    </source>
</evidence>
<dbReference type="OrthoDB" id="1934954at2759"/>
<dbReference type="InterPro" id="IPR001048">
    <property type="entry name" value="Asp/Glu/Uridylate_kinase"/>
</dbReference>
<dbReference type="Proteomes" id="UP000037460">
    <property type="component" value="Unassembled WGS sequence"/>
</dbReference>
<evidence type="ECO:0000259" key="5">
    <source>
        <dbReference type="Pfam" id="PF00696"/>
    </source>
</evidence>
<evidence type="ECO:0000256" key="1">
    <source>
        <dbReference type="ARBA" id="ARBA00022679"/>
    </source>
</evidence>
<evidence type="ECO:0000256" key="2">
    <source>
        <dbReference type="ARBA" id="ARBA00022741"/>
    </source>
</evidence>
<dbReference type="PANTHER" id="PTHR11063:SF8">
    <property type="entry name" value="DELTA-1-PYRROLINE-5-CARBOXYLATE SYNTHASE"/>
    <property type="match status" value="1"/>
</dbReference>
<accession>A0A0M0KB27</accession>
<comment type="caution">
    <text evidence="7">The sequence shown here is derived from an EMBL/GenBank/DDBJ whole genome shotgun (WGS) entry which is preliminary data.</text>
</comment>
<dbReference type="InterPro" id="IPR036393">
    <property type="entry name" value="AceGlu_kinase-like_sf"/>
</dbReference>
<dbReference type="EMBL" id="JWZX01000657">
    <property type="protein sequence ID" value="KOO36035.1"/>
    <property type="molecule type" value="Genomic_DNA"/>
</dbReference>
<organism evidence="7 8">
    <name type="scientific">Chrysochromulina tobinii</name>
    <dbReference type="NCBI Taxonomy" id="1460289"/>
    <lineage>
        <taxon>Eukaryota</taxon>
        <taxon>Haptista</taxon>
        <taxon>Haptophyta</taxon>
        <taxon>Prymnesiophyceae</taxon>
        <taxon>Prymnesiales</taxon>
        <taxon>Chrysochromulinaceae</taxon>
        <taxon>Chrysochromulina</taxon>
    </lineage>
</organism>
<dbReference type="Pfam" id="PF00696">
    <property type="entry name" value="AA_kinase"/>
    <property type="match status" value="1"/>
</dbReference>
<dbReference type="AlphaFoldDB" id="A0A0M0KB27"/>
<dbReference type="GO" id="GO:0005524">
    <property type="term" value="F:ATP binding"/>
    <property type="evidence" value="ECO:0007669"/>
    <property type="project" value="UniProtKB-KW"/>
</dbReference>
<dbReference type="GO" id="GO:0016301">
    <property type="term" value="F:kinase activity"/>
    <property type="evidence" value="ECO:0007669"/>
    <property type="project" value="UniProtKB-KW"/>
</dbReference>
<dbReference type="PANTHER" id="PTHR11063">
    <property type="entry name" value="GLUTAMATE SEMIALDEHYDE DEHYDROGENASE"/>
    <property type="match status" value="1"/>
</dbReference>
<keyword evidence="4" id="KW-0067">ATP-binding</keyword>
<evidence type="ECO:0000313" key="6">
    <source>
        <dbReference type="EMBL" id="KOO25414.1"/>
    </source>
</evidence>
<feature type="domain" description="Aspartate/glutamate/uridylate kinase" evidence="5">
    <location>
        <begin position="12"/>
        <end position="203"/>
    </location>
</feature>
<reference evidence="7" key="1">
    <citation type="submission" date="2014-12" db="EMBL/GenBank/DDBJ databases">
        <title>Draft genome of the oleaginous, mixotrophic haptophyte, Chrysochromulina tobin.</title>
        <authorList>
            <person name="Hovde B.T."/>
            <person name="Starkenburg S.R."/>
            <person name="Cattolico R.A."/>
        </authorList>
    </citation>
    <scope>NUCLEOTIDE SEQUENCE</scope>
    <source>
        <strain evidence="7">CCMP291</strain>
    </source>
</reference>
<keyword evidence="2" id="KW-0547">Nucleotide-binding</keyword>
<evidence type="ECO:0000256" key="3">
    <source>
        <dbReference type="ARBA" id="ARBA00022777"/>
    </source>
</evidence>
<dbReference type="InterPro" id="IPR001057">
    <property type="entry name" value="Glu/AcGlu_kinase"/>
</dbReference>
<dbReference type="SUPFAM" id="SSF53633">
    <property type="entry name" value="Carbamate kinase-like"/>
    <property type="match status" value="1"/>
</dbReference>
<keyword evidence="1" id="KW-0808">Transferase</keyword>
<sequence>MSDVRATFKDAKTVVIKVGTSVVSRPDGTVAIGRIASVVEQIAQLRLQGKRVVLVASGAIGVGSTRLNEQAVLSKSIRAHLINPTGHNGSSASARARAAAGQGGLMGLYDTLFSQYSVACGQLLVTELDFQTSTRKERFCDSLRWLLDAGGVPVINENDVTARPEERSLFRDNDSLAVLIALELQADLLLLLSDVSGVYARQP</sequence>
<reference evidence="8" key="2">
    <citation type="journal article" date="2015" name="PLoS Genet.">
        <title>Genome Sequence and Transcriptome Analyses of Chrysochromulina tobin: Metabolic Tools for Enhanced Algal Fitness in the Prominent Order Prymnesiales (Haptophyceae).</title>
        <authorList>
            <person name="Hovde B.T."/>
            <person name="Deodato C.R."/>
            <person name="Hunsperger H.M."/>
            <person name="Ryken S.A."/>
            <person name="Yost W."/>
            <person name="Jha R.K."/>
            <person name="Patterson J."/>
            <person name="Monnat R.J. Jr."/>
            <person name="Barlow S.B."/>
            <person name="Starkenburg S.R."/>
            <person name="Cattolico R.A."/>
        </authorList>
    </citation>
    <scope>NUCLEOTIDE SEQUENCE</scope>
    <source>
        <strain evidence="8">CCMP291</strain>
    </source>
</reference>
<gene>
    <name evidence="6" type="ORF">Ctob_004033</name>
    <name evidence="7" type="ORF">Ctob_015156</name>
</gene>
<keyword evidence="3" id="KW-0418">Kinase</keyword>
<name>A0A0M0KB27_9EUKA</name>
<keyword evidence="8" id="KW-1185">Reference proteome</keyword>
<dbReference type="Gene3D" id="3.40.1160.10">
    <property type="entry name" value="Acetylglutamate kinase-like"/>
    <property type="match status" value="1"/>
</dbReference>
<evidence type="ECO:0000256" key="4">
    <source>
        <dbReference type="ARBA" id="ARBA00022840"/>
    </source>
</evidence>
<evidence type="ECO:0000313" key="7">
    <source>
        <dbReference type="EMBL" id="KOO36035.1"/>
    </source>
</evidence>
<dbReference type="GO" id="GO:0004350">
    <property type="term" value="F:glutamate-5-semialdehyde dehydrogenase activity"/>
    <property type="evidence" value="ECO:0007669"/>
    <property type="project" value="TreeGrafter"/>
</dbReference>
<dbReference type="PRINTS" id="PR00474">
    <property type="entry name" value="GLU5KINASE"/>
</dbReference>
<protein>
    <submittedName>
        <fullName evidence="7">Delta-1-pyrroline-5-carboxylate synthetase</fullName>
    </submittedName>
</protein>